<keyword evidence="3" id="KW-1185">Reference proteome</keyword>
<accession>A0ABP6LJ43</accession>
<proteinExistence type="predicted"/>
<name>A0ABP6LJ43_9ACTN</name>
<gene>
    <name evidence="2" type="ORF">GCM10010528_26190</name>
</gene>
<reference evidence="3" key="1">
    <citation type="journal article" date="2019" name="Int. J. Syst. Evol. Microbiol.">
        <title>The Global Catalogue of Microorganisms (GCM) 10K type strain sequencing project: providing services to taxonomists for standard genome sequencing and annotation.</title>
        <authorList>
            <consortium name="The Broad Institute Genomics Platform"/>
            <consortium name="The Broad Institute Genome Sequencing Center for Infectious Disease"/>
            <person name="Wu L."/>
            <person name="Ma J."/>
        </authorList>
    </citation>
    <scope>NUCLEOTIDE SEQUENCE [LARGE SCALE GENOMIC DNA]</scope>
    <source>
        <strain evidence="3">JCM 14234</strain>
    </source>
</reference>
<dbReference type="RefSeq" id="WP_290706921.1">
    <property type="nucleotide sequence ID" value="NZ_BAAAVS010000055.1"/>
</dbReference>
<feature type="chain" id="PRO_5045707545" description="MmpS family membrane protein" evidence="1">
    <location>
        <begin position="27"/>
        <end position="133"/>
    </location>
</feature>
<organism evidence="2 3">
    <name type="scientific">Gordonia defluvii</name>
    <dbReference type="NCBI Taxonomy" id="283718"/>
    <lineage>
        <taxon>Bacteria</taxon>
        <taxon>Bacillati</taxon>
        <taxon>Actinomycetota</taxon>
        <taxon>Actinomycetes</taxon>
        <taxon>Mycobacteriales</taxon>
        <taxon>Gordoniaceae</taxon>
        <taxon>Gordonia</taxon>
    </lineage>
</organism>
<evidence type="ECO:0008006" key="4">
    <source>
        <dbReference type="Google" id="ProtNLM"/>
    </source>
</evidence>
<dbReference type="Proteomes" id="UP001501035">
    <property type="component" value="Unassembled WGS sequence"/>
</dbReference>
<feature type="signal peptide" evidence="1">
    <location>
        <begin position="1"/>
        <end position="26"/>
    </location>
</feature>
<evidence type="ECO:0000313" key="3">
    <source>
        <dbReference type="Proteomes" id="UP001501035"/>
    </source>
</evidence>
<sequence>MTAHLIRLLILLWLIAGTVVPPPAGADPGRPTAVAGDRVAITFVSDRQDNGPSTWFDALNRPRSQERTVLVEPVGAARLWTSTLVYTAVSTTLRLSATFTTTGSFARCVVTVNDELRDQHTALRSGARVTCAS</sequence>
<evidence type="ECO:0000313" key="2">
    <source>
        <dbReference type="EMBL" id="GAA3045667.1"/>
    </source>
</evidence>
<keyword evidence="1" id="KW-0732">Signal</keyword>
<comment type="caution">
    <text evidence="2">The sequence shown here is derived from an EMBL/GenBank/DDBJ whole genome shotgun (WGS) entry which is preliminary data.</text>
</comment>
<dbReference type="EMBL" id="BAAAVS010000055">
    <property type="protein sequence ID" value="GAA3045667.1"/>
    <property type="molecule type" value="Genomic_DNA"/>
</dbReference>
<evidence type="ECO:0000256" key="1">
    <source>
        <dbReference type="SAM" id="SignalP"/>
    </source>
</evidence>
<protein>
    <recommendedName>
        <fullName evidence="4">MmpS family membrane protein</fullName>
    </recommendedName>
</protein>